<dbReference type="Gene3D" id="3.40.50.720">
    <property type="entry name" value="NAD(P)-binding Rossmann-like Domain"/>
    <property type="match status" value="2"/>
</dbReference>
<dbReference type="GO" id="GO:0051287">
    <property type="term" value="F:NAD binding"/>
    <property type="evidence" value="ECO:0007669"/>
    <property type="project" value="InterPro"/>
</dbReference>
<dbReference type="SUPFAM" id="SSF51735">
    <property type="entry name" value="NAD(P)-binding Rossmann-fold domains"/>
    <property type="match status" value="1"/>
</dbReference>
<accession>A0AAD2GB38</accession>
<sequence>MSASRPLITVFSSISNIAPALRAAGLPLVEIVDEEALSGYGGTVEFDVSKLQESTKAKLRAAEILITEPSALADMLSLDEADLFSNLKWCQSTYAGVDPLFKAKLEFPLPFTLTRFAGVFGPPIAEWCLARIIGHERGFSASRKDQEEHQAWAKSTEILEYRYLSDLTLSILGCGDIGLCIGKAAKAFGMTVVGFSTTPRSNEPALDRSVTDLKEALQTGDYVVSVLPSTKVTRGLLTLDALTAANKENGGKSPVFLNVGRGDVTNTETILQALQDNHISAAILDVFEVEPLPQTNPLWKHPKVTISPHVSGLTRAQDVPKLVVEQYERYCQGEELVYKVDWEKSY</sequence>
<dbReference type="AlphaFoldDB" id="A0AAD2GB38"/>
<name>A0AAD2GB38_9STRA</name>
<evidence type="ECO:0000259" key="3">
    <source>
        <dbReference type="Pfam" id="PF02826"/>
    </source>
</evidence>
<keyword evidence="2" id="KW-0520">NAD</keyword>
<evidence type="ECO:0000256" key="2">
    <source>
        <dbReference type="ARBA" id="ARBA00023027"/>
    </source>
</evidence>
<comment type="caution">
    <text evidence="4">The sequence shown here is derived from an EMBL/GenBank/DDBJ whole genome shotgun (WGS) entry which is preliminary data.</text>
</comment>
<evidence type="ECO:0000256" key="1">
    <source>
        <dbReference type="ARBA" id="ARBA00023002"/>
    </source>
</evidence>
<organism evidence="4 5">
    <name type="scientific">Cylindrotheca closterium</name>
    <dbReference type="NCBI Taxonomy" id="2856"/>
    <lineage>
        <taxon>Eukaryota</taxon>
        <taxon>Sar</taxon>
        <taxon>Stramenopiles</taxon>
        <taxon>Ochrophyta</taxon>
        <taxon>Bacillariophyta</taxon>
        <taxon>Bacillariophyceae</taxon>
        <taxon>Bacillariophycidae</taxon>
        <taxon>Bacillariales</taxon>
        <taxon>Bacillariaceae</taxon>
        <taxon>Cylindrotheca</taxon>
    </lineage>
</organism>
<dbReference type="Pfam" id="PF02826">
    <property type="entry name" value="2-Hacid_dh_C"/>
    <property type="match status" value="1"/>
</dbReference>
<dbReference type="EMBL" id="CAKOGP040002314">
    <property type="protein sequence ID" value="CAJ1967226.1"/>
    <property type="molecule type" value="Genomic_DNA"/>
</dbReference>
<dbReference type="PANTHER" id="PTHR43333">
    <property type="entry name" value="2-HACID_DH_C DOMAIN-CONTAINING PROTEIN"/>
    <property type="match status" value="1"/>
</dbReference>
<gene>
    <name evidence="4" type="ORF">CYCCA115_LOCUS22675</name>
</gene>
<protein>
    <recommendedName>
        <fullName evidence="3">D-isomer specific 2-hydroxyacid dehydrogenase NAD-binding domain-containing protein</fullName>
    </recommendedName>
</protein>
<dbReference type="PANTHER" id="PTHR43333:SF1">
    <property type="entry name" value="D-ISOMER SPECIFIC 2-HYDROXYACID DEHYDROGENASE NAD-BINDING DOMAIN-CONTAINING PROTEIN"/>
    <property type="match status" value="1"/>
</dbReference>
<dbReference type="GO" id="GO:0016491">
    <property type="term" value="F:oxidoreductase activity"/>
    <property type="evidence" value="ECO:0007669"/>
    <property type="project" value="UniProtKB-KW"/>
</dbReference>
<evidence type="ECO:0000313" key="4">
    <source>
        <dbReference type="EMBL" id="CAJ1967226.1"/>
    </source>
</evidence>
<dbReference type="Proteomes" id="UP001295423">
    <property type="component" value="Unassembled WGS sequence"/>
</dbReference>
<feature type="domain" description="D-isomer specific 2-hydroxyacid dehydrogenase NAD-binding" evidence="3">
    <location>
        <begin position="130"/>
        <end position="311"/>
    </location>
</feature>
<keyword evidence="5" id="KW-1185">Reference proteome</keyword>
<reference evidence="4" key="1">
    <citation type="submission" date="2023-08" db="EMBL/GenBank/DDBJ databases">
        <authorList>
            <person name="Audoor S."/>
            <person name="Bilcke G."/>
        </authorList>
    </citation>
    <scope>NUCLEOTIDE SEQUENCE</scope>
</reference>
<dbReference type="CDD" id="cd05300">
    <property type="entry name" value="2-Hacid_dh_1"/>
    <property type="match status" value="1"/>
</dbReference>
<keyword evidence="1" id="KW-0560">Oxidoreductase</keyword>
<proteinExistence type="predicted"/>
<evidence type="ECO:0000313" key="5">
    <source>
        <dbReference type="Proteomes" id="UP001295423"/>
    </source>
</evidence>
<dbReference type="InterPro" id="IPR036291">
    <property type="entry name" value="NAD(P)-bd_dom_sf"/>
</dbReference>
<dbReference type="InterPro" id="IPR006140">
    <property type="entry name" value="D-isomer_DH_NAD-bd"/>
</dbReference>